<gene>
    <name evidence="1" type="ORF">AVDCRST_MAG13-3896</name>
</gene>
<dbReference type="EMBL" id="CADCVO010000600">
    <property type="protein sequence ID" value="CAA9527842.1"/>
    <property type="molecule type" value="Genomic_DNA"/>
</dbReference>
<dbReference type="AlphaFoldDB" id="A0A6J4TQB9"/>
<proteinExistence type="predicted"/>
<protein>
    <submittedName>
        <fullName evidence="1">Uncharacterized protein</fullName>
    </submittedName>
</protein>
<evidence type="ECO:0000313" key="1">
    <source>
        <dbReference type="EMBL" id="CAA9527842.1"/>
    </source>
</evidence>
<reference evidence="1" key="1">
    <citation type="submission" date="2020-02" db="EMBL/GenBank/DDBJ databases">
        <authorList>
            <person name="Meier V. D."/>
        </authorList>
    </citation>
    <scope>NUCLEOTIDE SEQUENCE</scope>
    <source>
        <strain evidence="1">AVDCRST_MAG13</strain>
    </source>
</reference>
<accession>A0A6J4TQB9</accession>
<organism evidence="1">
    <name type="scientific">uncultured Solirubrobacteraceae bacterium</name>
    <dbReference type="NCBI Taxonomy" id="1162706"/>
    <lineage>
        <taxon>Bacteria</taxon>
        <taxon>Bacillati</taxon>
        <taxon>Actinomycetota</taxon>
        <taxon>Thermoleophilia</taxon>
        <taxon>Solirubrobacterales</taxon>
        <taxon>Solirubrobacteraceae</taxon>
        <taxon>environmental samples</taxon>
    </lineage>
</organism>
<name>A0A6J4TQB9_9ACTN</name>
<sequence length="140" mass="14660">MRWAGAAALLAAVGTVVAFVLAVRSTQDAVPTALRDCVLDGDAGIVRSAGDLGVRTRADVGDGVIRELGRMQVGDDTAVLLQGSGYRLLVLAGRKSPPLDGDLPLRVYERTNEYALVARELDPMRGVLSGCVELVAAQEA</sequence>